<evidence type="ECO:0000313" key="1">
    <source>
        <dbReference type="EMBL" id="QHU16453.1"/>
    </source>
</evidence>
<protein>
    <submittedName>
        <fullName evidence="1">Uncharacterized protein</fullName>
    </submittedName>
</protein>
<reference evidence="1" key="1">
    <citation type="journal article" date="2020" name="Nature">
        <title>Giant virus diversity and host interactions through global metagenomics.</title>
        <authorList>
            <person name="Schulz F."/>
            <person name="Roux S."/>
            <person name="Paez-Espino D."/>
            <person name="Jungbluth S."/>
            <person name="Walsh D.A."/>
            <person name="Denef V.J."/>
            <person name="McMahon K.D."/>
            <person name="Konstantinidis K.T."/>
            <person name="Eloe-Fadrosh E.A."/>
            <person name="Kyrpides N.C."/>
            <person name="Woyke T."/>
        </authorList>
    </citation>
    <scope>NUCLEOTIDE SEQUENCE</scope>
    <source>
        <strain evidence="1">GVMAG-S-3300011013-78</strain>
    </source>
</reference>
<name>A0A6C0KGI7_9ZZZZ</name>
<sequence length="191" mass="21383">MASVYNYSFDNLSRLGDDKCNLSERNMQNNNFCNHTTTNYFPCGMKKPLQVALQQPNVFLNGGFGNSGAGGCNIDSDSDLKIGTIQTNPKCRISLFARPFTTVPYLGRGAVRPVVEARLQQGEFVHERKSCNTITDKTFTQQYTPLVPSLKSNITNPHNLVEGVADKNWIRGGLPSREYVRDQDYYQRGSC</sequence>
<proteinExistence type="predicted"/>
<organism evidence="1">
    <name type="scientific">viral metagenome</name>
    <dbReference type="NCBI Taxonomy" id="1070528"/>
    <lineage>
        <taxon>unclassified sequences</taxon>
        <taxon>metagenomes</taxon>
        <taxon>organismal metagenomes</taxon>
    </lineage>
</organism>
<accession>A0A6C0KGI7</accession>
<dbReference type="AlphaFoldDB" id="A0A6C0KGI7"/>
<dbReference type="EMBL" id="MN740882">
    <property type="protein sequence ID" value="QHU16453.1"/>
    <property type="molecule type" value="Genomic_DNA"/>
</dbReference>